<gene>
    <name evidence="4" type="ORF">EAS64_00055</name>
</gene>
<dbReference type="InterPro" id="IPR002068">
    <property type="entry name" value="A-crystallin/Hsp20_dom"/>
</dbReference>
<evidence type="ECO:0000259" key="3">
    <source>
        <dbReference type="PROSITE" id="PS01031"/>
    </source>
</evidence>
<organism evidence="4 5">
    <name type="scientific">Trebonia kvetii</name>
    <dbReference type="NCBI Taxonomy" id="2480626"/>
    <lineage>
        <taxon>Bacteria</taxon>
        <taxon>Bacillati</taxon>
        <taxon>Actinomycetota</taxon>
        <taxon>Actinomycetes</taxon>
        <taxon>Streptosporangiales</taxon>
        <taxon>Treboniaceae</taxon>
        <taxon>Trebonia</taxon>
    </lineage>
</organism>
<dbReference type="PROSITE" id="PS01031">
    <property type="entry name" value="SHSP"/>
    <property type="match status" value="1"/>
</dbReference>
<dbReference type="Proteomes" id="UP000460272">
    <property type="component" value="Unassembled WGS sequence"/>
</dbReference>
<keyword evidence="5" id="KW-1185">Reference proteome</keyword>
<name>A0A6P2CBM0_9ACTN</name>
<proteinExistence type="inferred from homology"/>
<reference evidence="4 5" key="1">
    <citation type="submission" date="2018-11" db="EMBL/GenBank/DDBJ databases">
        <title>Trebonia kvetii gen.nov., sp.nov., a novel acidophilic actinobacterium, and proposal of the new actinobacterial family Treboniaceae fam. nov.</title>
        <authorList>
            <person name="Rapoport D."/>
            <person name="Sagova-Mareckova M."/>
            <person name="Sedlacek I."/>
            <person name="Provaznik J."/>
            <person name="Kralova S."/>
            <person name="Pavlinic D."/>
            <person name="Benes V."/>
            <person name="Kopecky J."/>
        </authorList>
    </citation>
    <scope>NUCLEOTIDE SEQUENCE [LARGE SCALE GENOMIC DNA]</scope>
    <source>
        <strain evidence="4 5">15Tr583</strain>
    </source>
</reference>
<accession>A0A6P2CBM0</accession>
<evidence type="ECO:0000313" key="5">
    <source>
        <dbReference type="Proteomes" id="UP000460272"/>
    </source>
</evidence>
<feature type="domain" description="SHSP" evidence="3">
    <location>
        <begin position="14"/>
        <end position="127"/>
    </location>
</feature>
<evidence type="ECO:0000256" key="1">
    <source>
        <dbReference type="PROSITE-ProRule" id="PRU00285"/>
    </source>
</evidence>
<dbReference type="InterPro" id="IPR031107">
    <property type="entry name" value="Small_HSP"/>
</dbReference>
<evidence type="ECO:0000313" key="4">
    <source>
        <dbReference type="EMBL" id="TVZ07341.1"/>
    </source>
</evidence>
<dbReference type="Gene3D" id="2.60.40.790">
    <property type="match status" value="1"/>
</dbReference>
<comment type="caution">
    <text evidence="4">The sequence shown here is derived from an EMBL/GenBank/DDBJ whole genome shotgun (WGS) entry which is preliminary data.</text>
</comment>
<dbReference type="CDD" id="cd06464">
    <property type="entry name" value="ACD_sHsps-like"/>
    <property type="match status" value="1"/>
</dbReference>
<dbReference type="InterPro" id="IPR008978">
    <property type="entry name" value="HSP20-like_chaperone"/>
</dbReference>
<sequence>MRMMPFRPMLFPHWREAGNLIPVEEFRENGTLVMRADLPGIDPDKDVEVTVSDGMLRIEAERHADEKGEEKDYVRQELRYGPLSRSIALPVGVAEADVTASYKDGVLEVRLPVLQRETTAKITVSKS</sequence>
<dbReference type="PANTHER" id="PTHR11527">
    <property type="entry name" value="HEAT-SHOCK PROTEIN 20 FAMILY MEMBER"/>
    <property type="match status" value="1"/>
</dbReference>
<protein>
    <submittedName>
        <fullName evidence="4">Hsp20/alpha crystallin family protein</fullName>
    </submittedName>
</protein>
<dbReference type="EMBL" id="RPFW01000001">
    <property type="protein sequence ID" value="TVZ07341.1"/>
    <property type="molecule type" value="Genomic_DNA"/>
</dbReference>
<evidence type="ECO:0000256" key="2">
    <source>
        <dbReference type="RuleBase" id="RU003616"/>
    </source>
</evidence>
<dbReference type="OrthoDB" id="3855217at2"/>
<comment type="similarity">
    <text evidence="1 2">Belongs to the small heat shock protein (HSP20) family.</text>
</comment>
<dbReference type="SUPFAM" id="SSF49764">
    <property type="entry name" value="HSP20-like chaperones"/>
    <property type="match status" value="1"/>
</dbReference>
<dbReference type="Pfam" id="PF00011">
    <property type="entry name" value="HSP20"/>
    <property type="match status" value="1"/>
</dbReference>
<dbReference type="AlphaFoldDB" id="A0A6P2CBM0"/>